<dbReference type="PANTHER" id="PTHR30118">
    <property type="entry name" value="HTH-TYPE TRANSCRIPTIONAL REGULATOR LEUO-RELATED"/>
    <property type="match status" value="1"/>
</dbReference>
<dbReference type="InterPro" id="IPR036390">
    <property type="entry name" value="WH_DNA-bd_sf"/>
</dbReference>
<dbReference type="AlphaFoldDB" id="A0A4R3J560"/>
<accession>A0A4R3J560</accession>
<dbReference type="InterPro" id="IPR005119">
    <property type="entry name" value="LysR_subst-bd"/>
</dbReference>
<evidence type="ECO:0000313" key="6">
    <source>
        <dbReference type="EMBL" id="TCS59056.1"/>
    </source>
</evidence>
<dbReference type="PRINTS" id="PR00039">
    <property type="entry name" value="HTHLYSR"/>
</dbReference>
<evidence type="ECO:0000256" key="4">
    <source>
        <dbReference type="ARBA" id="ARBA00023163"/>
    </source>
</evidence>
<dbReference type="Pfam" id="PF00126">
    <property type="entry name" value="HTH_1"/>
    <property type="match status" value="1"/>
</dbReference>
<comment type="similarity">
    <text evidence="1">Belongs to the LysR transcriptional regulatory family.</text>
</comment>
<dbReference type="EMBL" id="SLZU01000022">
    <property type="protein sequence ID" value="TCS59056.1"/>
    <property type="molecule type" value="Genomic_DNA"/>
</dbReference>
<dbReference type="GO" id="GO:0003700">
    <property type="term" value="F:DNA-binding transcription factor activity"/>
    <property type="evidence" value="ECO:0007669"/>
    <property type="project" value="InterPro"/>
</dbReference>
<evidence type="ECO:0000256" key="2">
    <source>
        <dbReference type="ARBA" id="ARBA00023015"/>
    </source>
</evidence>
<dbReference type="SUPFAM" id="SSF53850">
    <property type="entry name" value="Periplasmic binding protein-like II"/>
    <property type="match status" value="1"/>
</dbReference>
<dbReference type="CDD" id="cd08417">
    <property type="entry name" value="PBP2_Nitroaromatics_like"/>
    <property type="match status" value="1"/>
</dbReference>
<dbReference type="Gene3D" id="1.10.10.10">
    <property type="entry name" value="Winged helix-like DNA-binding domain superfamily/Winged helix DNA-binding domain"/>
    <property type="match status" value="1"/>
</dbReference>
<dbReference type="Pfam" id="PF03466">
    <property type="entry name" value="LysR_substrate"/>
    <property type="match status" value="1"/>
</dbReference>
<feature type="domain" description="HTH lysR-type" evidence="5">
    <location>
        <begin position="9"/>
        <end position="66"/>
    </location>
</feature>
<reference evidence="6 7" key="1">
    <citation type="submission" date="2019-03" db="EMBL/GenBank/DDBJ databases">
        <title>Genomic Encyclopedia of Type Strains, Phase IV (KMG-IV): sequencing the most valuable type-strain genomes for metagenomic binning, comparative biology and taxonomic classification.</title>
        <authorList>
            <person name="Goeker M."/>
        </authorList>
    </citation>
    <scope>NUCLEOTIDE SEQUENCE [LARGE SCALE GENOMIC DNA]</scope>
    <source>
        <strain evidence="6 7">DSM 104836</strain>
    </source>
</reference>
<keyword evidence="2" id="KW-0805">Transcription regulation</keyword>
<proteinExistence type="inferred from homology"/>
<keyword evidence="7" id="KW-1185">Reference proteome</keyword>
<protein>
    <submittedName>
        <fullName evidence="6">DNA-binding transcriptional LysR family regulator</fullName>
    </submittedName>
</protein>
<dbReference type="GO" id="GO:0003677">
    <property type="term" value="F:DNA binding"/>
    <property type="evidence" value="ECO:0007669"/>
    <property type="project" value="UniProtKB-KW"/>
</dbReference>
<evidence type="ECO:0000313" key="7">
    <source>
        <dbReference type="Proteomes" id="UP000295696"/>
    </source>
</evidence>
<dbReference type="Gene3D" id="3.40.190.10">
    <property type="entry name" value="Periplasmic binding protein-like II"/>
    <property type="match status" value="2"/>
</dbReference>
<keyword evidence="3 6" id="KW-0238">DNA-binding</keyword>
<sequence>MARPDFLGLDFLALQTLCLVHEKRSFTRAAQMLGVNQSAVSYTVAKLRRAFDDPLFFRQGTTLMATERCEAIVGEAARLLASFEKLTQPEDFEFRTASRSFVISCNYYERVVILPSLVRRIRAVAPNVRLETITSTAQGITQLQNGEAELLIGPLRPEGEDFYCRTLLDERYVCVMDAGNPLGQTPGMSVEDYLSARHVVVSYGGNWRSPYLLEMDERGLEMRPMLTVSSPAGLRDMLQGSDLVATLPSRVAARIGKALRVVACPIPAPFQIDLVWTTRTHFHPAHVWLRGVLSDIAGGLR</sequence>
<evidence type="ECO:0000259" key="5">
    <source>
        <dbReference type="PROSITE" id="PS50931"/>
    </source>
</evidence>
<name>A0A4R3J560_9RHOB</name>
<dbReference type="RefSeq" id="WP_132248175.1">
    <property type="nucleotide sequence ID" value="NZ_SLZU01000022.1"/>
</dbReference>
<keyword evidence="4" id="KW-0804">Transcription</keyword>
<dbReference type="PANTHER" id="PTHR30118:SF6">
    <property type="entry name" value="HTH-TYPE TRANSCRIPTIONAL REGULATOR LEUO"/>
    <property type="match status" value="1"/>
</dbReference>
<dbReference type="InterPro" id="IPR037402">
    <property type="entry name" value="YidZ_PBP2"/>
</dbReference>
<comment type="caution">
    <text evidence="6">The sequence shown here is derived from an EMBL/GenBank/DDBJ whole genome shotgun (WGS) entry which is preliminary data.</text>
</comment>
<organism evidence="6 7">
    <name type="scientific">Primorskyibacter sedentarius</name>
    <dbReference type="NCBI Taxonomy" id="745311"/>
    <lineage>
        <taxon>Bacteria</taxon>
        <taxon>Pseudomonadati</taxon>
        <taxon>Pseudomonadota</taxon>
        <taxon>Alphaproteobacteria</taxon>
        <taxon>Rhodobacterales</taxon>
        <taxon>Roseobacteraceae</taxon>
        <taxon>Primorskyibacter</taxon>
    </lineage>
</organism>
<dbReference type="InterPro" id="IPR036388">
    <property type="entry name" value="WH-like_DNA-bd_sf"/>
</dbReference>
<dbReference type="SUPFAM" id="SSF46785">
    <property type="entry name" value="Winged helix' DNA-binding domain"/>
    <property type="match status" value="1"/>
</dbReference>
<dbReference type="Proteomes" id="UP000295696">
    <property type="component" value="Unassembled WGS sequence"/>
</dbReference>
<dbReference type="PROSITE" id="PS50931">
    <property type="entry name" value="HTH_LYSR"/>
    <property type="match status" value="1"/>
</dbReference>
<evidence type="ECO:0000256" key="1">
    <source>
        <dbReference type="ARBA" id="ARBA00009437"/>
    </source>
</evidence>
<dbReference type="InterPro" id="IPR050389">
    <property type="entry name" value="LysR-type_TF"/>
</dbReference>
<gene>
    <name evidence="6" type="ORF">EDD52_12215</name>
</gene>
<evidence type="ECO:0000256" key="3">
    <source>
        <dbReference type="ARBA" id="ARBA00023125"/>
    </source>
</evidence>
<dbReference type="InterPro" id="IPR000847">
    <property type="entry name" value="LysR_HTH_N"/>
</dbReference>
<dbReference type="OrthoDB" id="9774011at2"/>